<name>A0A4R2RY34_9FIRM</name>
<dbReference type="PANTHER" id="PTHR43861">
    <property type="entry name" value="TRANS-ACONITATE 2-METHYLTRANSFERASE-RELATED"/>
    <property type="match status" value="1"/>
</dbReference>
<dbReference type="InterPro" id="IPR010940">
    <property type="entry name" value="Mg_prot_MeTrfase_C"/>
</dbReference>
<dbReference type="SUPFAM" id="SSF53335">
    <property type="entry name" value="S-adenosyl-L-methionine-dependent methyltransferases"/>
    <property type="match status" value="1"/>
</dbReference>
<proteinExistence type="predicted"/>
<evidence type="ECO:0000259" key="2">
    <source>
        <dbReference type="Pfam" id="PF07109"/>
    </source>
</evidence>
<dbReference type="EMBL" id="SLXT01000003">
    <property type="protein sequence ID" value="TCP68424.1"/>
    <property type="molecule type" value="Genomic_DNA"/>
</dbReference>
<dbReference type="NCBIfam" id="TIGR02021">
    <property type="entry name" value="BchM-ChlM"/>
    <property type="match status" value="1"/>
</dbReference>
<evidence type="ECO:0000313" key="4">
    <source>
        <dbReference type="Proteomes" id="UP000294813"/>
    </source>
</evidence>
<dbReference type="EC" id="2.1.1.11" evidence="1"/>
<keyword evidence="3" id="KW-0489">Methyltransferase</keyword>
<dbReference type="Gene3D" id="3.40.50.150">
    <property type="entry name" value="Vaccinia Virus protein VP39"/>
    <property type="match status" value="1"/>
</dbReference>
<keyword evidence="4" id="KW-1185">Reference proteome</keyword>
<dbReference type="GO" id="GO:0015995">
    <property type="term" value="P:chlorophyll biosynthetic process"/>
    <property type="evidence" value="ECO:0007669"/>
    <property type="project" value="UniProtKB-UniRule"/>
</dbReference>
<feature type="domain" description="Magnesium-protoporphyrin IX methyltransferase C-terminal" evidence="2">
    <location>
        <begin position="125"/>
        <end position="220"/>
    </location>
</feature>
<comment type="caution">
    <text evidence="3">The sequence shown here is derived from an EMBL/GenBank/DDBJ whole genome shotgun (WGS) entry which is preliminary data.</text>
</comment>
<dbReference type="InterPro" id="IPR010251">
    <property type="entry name" value="Mg_prot_MeTrfase"/>
</dbReference>
<dbReference type="GO" id="GO:0046406">
    <property type="term" value="F:magnesium protoporphyrin IX methyltransferase activity"/>
    <property type="evidence" value="ECO:0007669"/>
    <property type="project" value="UniProtKB-UniRule"/>
</dbReference>
<dbReference type="AlphaFoldDB" id="A0A4R2RY34"/>
<sequence>MAGGYNKQQEHVRDYFDGDAFKRWEAISTGNGRNFAQRKLIEGRMAIHQCVLDWVGPVEGKRILDAGCGAGVLAERFVDRGASYIKGIDISEKMIDLAQKQGSGKVEYAVCDLMSEHGNYDILVSMDVLIHYSLADMPTLLEHVLARAKEKAYISFAPSTPLFRLLKAIGKRFSGGSRTTNAYLHRIADIRTILQGLGYQITRQQLFSNVIYNAVLLEIRPVNPKK</sequence>
<dbReference type="CDD" id="cd02440">
    <property type="entry name" value="AdoMet_MTases"/>
    <property type="match status" value="1"/>
</dbReference>
<evidence type="ECO:0000313" key="3">
    <source>
        <dbReference type="EMBL" id="TCP68424.1"/>
    </source>
</evidence>
<gene>
    <name evidence="3" type="ORF">EDD73_10353</name>
</gene>
<dbReference type="Proteomes" id="UP000294813">
    <property type="component" value="Unassembled WGS sequence"/>
</dbReference>
<dbReference type="RefSeq" id="WP_165876265.1">
    <property type="nucleotide sequence ID" value="NZ_JAOQNU010000003.1"/>
</dbReference>
<protein>
    <recommendedName>
        <fullName evidence="1">Magnesium protoporphyrin IX methyltransferase</fullName>
        <ecNumber evidence="1">2.1.1.11</ecNumber>
    </recommendedName>
</protein>
<keyword evidence="3" id="KW-0808">Transferase</keyword>
<dbReference type="Pfam" id="PF07109">
    <property type="entry name" value="Mg-por_mtran_C"/>
    <property type="match status" value="1"/>
</dbReference>
<reference evidence="3 4" key="1">
    <citation type="submission" date="2019-03" db="EMBL/GenBank/DDBJ databases">
        <title>Genomic Encyclopedia of Type Strains, Phase IV (KMG-IV): sequencing the most valuable type-strain genomes for metagenomic binning, comparative biology and taxonomic classification.</title>
        <authorList>
            <person name="Goeker M."/>
        </authorList>
    </citation>
    <scope>NUCLEOTIDE SEQUENCE [LARGE SCALE GENOMIC DNA]</scope>
    <source>
        <strain evidence="3 4">DSM 11170</strain>
    </source>
</reference>
<accession>A0A4R2RY34</accession>
<dbReference type="InterPro" id="IPR029063">
    <property type="entry name" value="SAM-dependent_MTases_sf"/>
</dbReference>
<dbReference type="GO" id="GO:0032259">
    <property type="term" value="P:methylation"/>
    <property type="evidence" value="ECO:0007669"/>
    <property type="project" value="UniProtKB-KW"/>
</dbReference>
<evidence type="ECO:0000256" key="1">
    <source>
        <dbReference type="NCBIfam" id="TIGR02021"/>
    </source>
</evidence>
<organism evidence="3 4">
    <name type="scientific">Heliophilum fasciatum</name>
    <dbReference type="NCBI Taxonomy" id="35700"/>
    <lineage>
        <taxon>Bacteria</taxon>
        <taxon>Bacillati</taxon>
        <taxon>Bacillota</taxon>
        <taxon>Clostridia</taxon>
        <taxon>Eubacteriales</taxon>
        <taxon>Heliobacteriaceae</taxon>
        <taxon>Heliophilum</taxon>
    </lineage>
</organism>